<dbReference type="Proteomes" id="UP000070544">
    <property type="component" value="Unassembled WGS sequence"/>
</dbReference>
<protein>
    <submittedName>
        <fullName evidence="2">Uncharacterized protein</fullName>
    </submittedName>
</protein>
<keyword evidence="3" id="KW-1185">Reference proteome</keyword>
<organism evidence="2 3">
    <name type="scientific">Gonapodya prolifera (strain JEL478)</name>
    <name type="common">Monoblepharis prolifera</name>
    <dbReference type="NCBI Taxonomy" id="1344416"/>
    <lineage>
        <taxon>Eukaryota</taxon>
        <taxon>Fungi</taxon>
        <taxon>Fungi incertae sedis</taxon>
        <taxon>Chytridiomycota</taxon>
        <taxon>Chytridiomycota incertae sedis</taxon>
        <taxon>Monoblepharidomycetes</taxon>
        <taxon>Monoblepharidales</taxon>
        <taxon>Gonapodyaceae</taxon>
        <taxon>Gonapodya</taxon>
    </lineage>
</organism>
<proteinExistence type="predicted"/>
<dbReference type="Pfam" id="PF14976">
    <property type="entry name" value="YPEH2ZP"/>
    <property type="match status" value="1"/>
</dbReference>
<feature type="region of interest" description="Disordered" evidence="1">
    <location>
        <begin position="39"/>
        <end position="77"/>
    </location>
</feature>
<gene>
    <name evidence="2" type="ORF">M427DRAFT_38402</name>
</gene>
<evidence type="ECO:0000256" key="1">
    <source>
        <dbReference type="SAM" id="MobiDB-lite"/>
    </source>
</evidence>
<reference evidence="2 3" key="1">
    <citation type="journal article" date="2015" name="Genome Biol. Evol.">
        <title>Phylogenomic analyses indicate that early fungi evolved digesting cell walls of algal ancestors of land plants.</title>
        <authorList>
            <person name="Chang Y."/>
            <person name="Wang S."/>
            <person name="Sekimoto S."/>
            <person name="Aerts A.L."/>
            <person name="Choi C."/>
            <person name="Clum A."/>
            <person name="LaButti K.M."/>
            <person name="Lindquist E.A."/>
            <person name="Yee Ngan C."/>
            <person name="Ohm R.A."/>
            <person name="Salamov A.A."/>
            <person name="Grigoriev I.V."/>
            <person name="Spatafora J.W."/>
            <person name="Berbee M.L."/>
        </authorList>
    </citation>
    <scope>NUCLEOTIDE SEQUENCE [LARGE SCALE GENOMIC DNA]</scope>
    <source>
        <strain evidence="2 3">JEL478</strain>
    </source>
</reference>
<feature type="compositionally biased region" description="Low complexity" evidence="1">
    <location>
        <begin position="39"/>
        <end position="61"/>
    </location>
</feature>
<sequence length="419" mass="43349">MRSIPDAPRPSSSHRSHILTNSSASRVLFARTLSLLHPSNTSTASASASPATTSSLSAHPPLAVPSPGHAPRPRSQHRQLQIEALLGISRRFADMQAVHSTRITERERERGSGAARDRDRAQDTAAAPRLDVSRFEFSLPSTSTAQSSSQPSLGAPRDSPSAVSPSDASSSPVLRLSCAQCGRVVCAAAAGVRHSDRSVAMTAVAAAMGTAGWTWDAKNDSIACFATDEEPGGLLLLPHHLPTNPTEPTRPSSSSSSTLSPGCQCTVREAACLGCGTSIARHIVSPCSSCASASSSTGGVRGIRGFRAAGNSEMRLGNGSMARGWRWFFPPPTVHPSDLLHPHHPRLITWADLRAARCGQTHVPGDGGSGAQGAAAAAGFTFPDTGAGVDGLGLVWDGMVKDGGEGAAGKGWKGEGGWR</sequence>
<evidence type="ECO:0000313" key="2">
    <source>
        <dbReference type="EMBL" id="KXS09763.1"/>
    </source>
</evidence>
<feature type="region of interest" description="Disordered" evidence="1">
    <location>
        <begin position="98"/>
        <end position="169"/>
    </location>
</feature>
<feature type="compositionally biased region" description="Low complexity" evidence="1">
    <location>
        <begin position="138"/>
        <end position="169"/>
    </location>
</feature>
<accession>A0A139A074</accession>
<dbReference type="AlphaFoldDB" id="A0A139A074"/>
<name>A0A139A074_GONPJ</name>
<evidence type="ECO:0000313" key="3">
    <source>
        <dbReference type="Proteomes" id="UP000070544"/>
    </source>
</evidence>
<dbReference type="InterPro" id="IPR026768">
    <property type="entry name" value="YPEH2ZP"/>
</dbReference>
<feature type="compositionally biased region" description="Basic and acidic residues" evidence="1">
    <location>
        <begin position="102"/>
        <end position="122"/>
    </location>
</feature>
<dbReference type="EMBL" id="KQ965850">
    <property type="protein sequence ID" value="KXS09763.1"/>
    <property type="molecule type" value="Genomic_DNA"/>
</dbReference>